<dbReference type="PATRIC" id="fig|1030009.3.peg.777"/>
<evidence type="ECO:0000313" key="2">
    <source>
        <dbReference type="EMBL" id="AEH91794.1"/>
    </source>
</evidence>
<dbReference type="Pfam" id="PF00903">
    <property type="entry name" value="Glyoxalase"/>
    <property type="match status" value="1"/>
</dbReference>
<dbReference type="PROSITE" id="PS51819">
    <property type="entry name" value="VOC"/>
    <property type="match status" value="1"/>
</dbReference>
<dbReference type="Proteomes" id="UP000000486">
    <property type="component" value="Chromosome"/>
</dbReference>
<sequence>MIKGIHHVSALTKSFSENHHFYSDILGLRLVKNTVNQDNIHMRHLFYGDYTGSPGTLLTFFEVPRIGSSYNERAFFGNITLGIPKDTNSYWEKRLNDFAISFIKQGQTLTLQDPDTMGIILTEIPETISNPTIHTDIPAEKQIVRIIGADYHVPDPAATSQFFTDLFGLESQNGVLVDMSEMSFAKLHATSSDKKSRTGRGTIDHIAYTVETKEAVDELHDIAVRNDLEIEEFVDREYFKSLYIREPGGLRIEFASAGPGFTIDEPLETMGDRLALPSFLEEKRTEIETYFGGDLS</sequence>
<accession>A0A0E0UTZ7</accession>
<dbReference type="InterPro" id="IPR029068">
    <property type="entry name" value="Glyas_Bleomycin-R_OHBP_Dase"/>
</dbReference>
<dbReference type="AlphaFoldDB" id="A0A0E0UTZ7"/>
<evidence type="ECO:0000259" key="1">
    <source>
        <dbReference type="PROSITE" id="PS51819"/>
    </source>
</evidence>
<dbReference type="HOGENOM" id="CLU_057821_0_0_9"/>
<dbReference type="PANTHER" id="PTHR36110">
    <property type="entry name" value="RING-CLEAVING DIOXYGENASE MHQE-RELATED"/>
    <property type="match status" value="1"/>
</dbReference>
<feature type="domain" description="VOC" evidence="1">
    <location>
        <begin position="145"/>
        <end position="257"/>
    </location>
</feature>
<dbReference type="KEGG" id="lmq:LMM7_0789"/>
<dbReference type="PANTHER" id="PTHR36110:SF4">
    <property type="entry name" value="RING-CLEAVING DIOXYGENASE MHQA-RELATED"/>
    <property type="match status" value="1"/>
</dbReference>
<reference evidence="2 3" key="1">
    <citation type="journal article" date="2011" name="J. Bacteriol.">
        <title>Genome sequence of the nonpathogenic Listeria monocytogenes serovar 4a strain M7.</title>
        <authorList>
            <person name="Chen J."/>
            <person name="Xia Y."/>
            <person name="Cheng C."/>
            <person name="Fang C."/>
            <person name="Shan Y."/>
            <person name="Jin G."/>
            <person name="Fang W."/>
        </authorList>
    </citation>
    <scope>NUCLEOTIDE SEQUENCE [LARGE SCALE GENOMIC DNA]</scope>
    <source>
        <strain evidence="2 3">M7</strain>
    </source>
</reference>
<protein>
    <recommendedName>
        <fullName evidence="1">VOC domain-containing protein</fullName>
    </recommendedName>
</protein>
<evidence type="ECO:0000313" key="3">
    <source>
        <dbReference type="Proteomes" id="UP000000486"/>
    </source>
</evidence>
<dbReference type="RefSeq" id="WP_012581742.1">
    <property type="nucleotide sequence ID" value="NC_017537.1"/>
</dbReference>
<gene>
    <name evidence="2" type="ordered locus">LMM7_0789</name>
</gene>
<dbReference type="InterPro" id="IPR052537">
    <property type="entry name" value="Extradiol_RC_dioxygenase"/>
</dbReference>
<organism evidence="2 3">
    <name type="scientific">Listeria monocytogenes serotype 4a (strain M7)</name>
    <dbReference type="NCBI Taxonomy" id="1030009"/>
    <lineage>
        <taxon>Bacteria</taxon>
        <taxon>Bacillati</taxon>
        <taxon>Bacillota</taxon>
        <taxon>Bacilli</taxon>
        <taxon>Bacillales</taxon>
        <taxon>Listeriaceae</taxon>
        <taxon>Listeria</taxon>
    </lineage>
</organism>
<dbReference type="InterPro" id="IPR037523">
    <property type="entry name" value="VOC_core"/>
</dbReference>
<dbReference type="InterPro" id="IPR004360">
    <property type="entry name" value="Glyas_Fos-R_dOase_dom"/>
</dbReference>
<dbReference type="EMBL" id="CP002816">
    <property type="protein sequence ID" value="AEH91794.1"/>
    <property type="molecule type" value="Genomic_DNA"/>
</dbReference>
<name>A0A0E0UTZ7_LISMM</name>
<dbReference type="SUPFAM" id="SSF54593">
    <property type="entry name" value="Glyoxalase/Bleomycin resistance protein/Dihydroxybiphenyl dioxygenase"/>
    <property type="match status" value="1"/>
</dbReference>
<dbReference type="Gene3D" id="3.10.180.10">
    <property type="entry name" value="2,3-Dihydroxybiphenyl 1,2-Dioxygenase, domain 1"/>
    <property type="match status" value="2"/>
</dbReference>
<proteinExistence type="predicted"/>